<name>A0A1T5EEQ1_9SPHI</name>
<keyword evidence="2" id="KW-1185">Reference proteome</keyword>
<gene>
    <name evidence="1" type="ORF">SAMN05660841_02509</name>
</gene>
<dbReference type="OrthoDB" id="7871248at2"/>
<dbReference type="STRING" id="1513896.SAMN05660841_02509"/>
<protein>
    <submittedName>
        <fullName evidence="1">Uncharacterized protein</fullName>
    </submittedName>
</protein>
<evidence type="ECO:0000313" key="1">
    <source>
        <dbReference type="EMBL" id="SKB82245.1"/>
    </source>
</evidence>
<evidence type="ECO:0000313" key="2">
    <source>
        <dbReference type="Proteomes" id="UP000190150"/>
    </source>
</evidence>
<proteinExistence type="predicted"/>
<reference evidence="2" key="1">
    <citation type="submission" date="2017-02" db="EMBL/GenBank/DDBJ databases">
        <authorList>
            <person name="Varghese N."/>
            <person name="Submissions S."/>
        </authorList>
    </citation>
    <scope>NUCLEOTIDE SEQUENCE [LARGE SCALE GENOMIC DNA]</scope>
    <source>
        <strain evidence="2">DSM 24091</strain>
    </source>
</reference>
<dbReference type="Proteomes" id="UP000190150">
    <property type="component" value="Unassembled WGS sequence"/>
</dbReference>
<dbReference type="EMBL" id="FUZF01000011">
    <property type="protein sequence ID" value="SKB82245.1"/>
    <property type="molecule type" value="Genomic_DNA"/>
</dbReference>
<dbReference type="RefSeq" id="WP_139375294.1">
    <property type="nucleotide sequence ID" value="NZ_FUZF01000011.1"/>
</dbReference>
<dbReference type="AlphaFoldDB" id="A0A1T5EEQ1"/>
<accession>A0A1T5EEQ1</accession>
<sequence>MNYQQIYPTDPLRKHVCYFWMLEDDSLEFSDKTAPYTKNGSANLEKCLGILSEWGVANNHHKIFDQFQEAVRRGRVGDVIPSRFS</sequence>
<organism evidence="1 2">
    <name type="scientific">Sphingobacterium nematocida</name>
    <dbReference type="NCBI Taxonomy" id="1513896"/>
    <lineage>
        <taxon>Bacteria</taxon>
        <taxon>Pseudomonadati</taxon>
        <taxon>Bacteroidota</taxon>
        <taxon>Sphingobacteriia</taxon>
        <taxon>Sphingobacteriales</taxon>
        <taxon>Sphingobacteriaceae</taxon>
        <taxon>Sphingobacterium</taxon>
    </lineage>
</organism>